<reference evidence="1" key="1">
    <citation type="journal article" date="2020" name="Fungal Divers.">
        <title>Resolving the Mortierellaceae phylogeny through synthesis of multi-gene phylogenetics and phylogenomics.</title>
        <authorList>
            <person name="Vandepol N."/>
            <person name="Liber J."/>
            <person name="Desiro A."/>
            <person name="Na H."/>
            <person name="Kennedy M."/>
            <person name="Barry K."/>
            <person name="Grigoriev I.V."/>
            <person name="Miller A.N."/>
            <person name="O'Donnell K."/>
            <person name="Stajich J.E."/>
            <person name="Bonito G."/>
        </authorList>
    </citation>
    <scope>NUCLEOTIDE SEQUENCE</scope>
    <source>
        <strain evidence="1">NRRL 2769</strain>
    </source>
</reference>
<name>A0A9P6T3N7_9FUNG</name>
<organism evidence="1 2">
    <name type="scientific">Entomortierella chlamydospora</name>
    <dbReference type="NCBI Taxonomy" id="101097"/>
    <lineage>
        <taxon>Eukaryota</taxon>
        <taxon>Fungi</taxon>
        <taxon>Fungi incertae sedis</taxon>
        <taxon>Mucoromycota</taxon>
        <taxon>Mortierellomycotina</taxon>
        <taxon>Mortierellomycetes</taxon>
        <taxon>Mortierellales</taxon>
        <taxon>Mortierellaceae</taxon>
        <taxon>Entomortierella</taxon>
    </lineage>
</organism>
<protein>
    <recommendedName>
        <fullName evidence="3">BTB domain-containing protein</fullName>
    </recommendedName>
</protein>
<keyword evidence="2" id="KW-1185">Reference proteome</keyword>
<comment type="caution">
    <text evidence="1">The sequence shown here is derived from an EMBL/GenBank/DDBJ whole genome shotgun (WGS) entry which is preliminary data.</text>
</comment>
<accession>A0A9P6T3N7</accession>
<evidence type="ECO:0000313" key="1">
    <source>
        <dbReference type="EMBL" id="KAG0021374.1"/>
    </source>
</evidence>
<dbReference type="EMBL" id="JAAAID010000163">
    <property type="protein sequence ID" value="KAG0021374.1"/>
    <property type="molecule type" value="Genomic_DNA"/>
</dbReference>
<dbReference type="InterPro" id="IPR011333">
    <property type="entry name" value="SKP1/BTB/POZ_sf"/>
</dbReference>
<dbReference type="Proteomes" id="UP000703661">
    <property type="component" value="Unassembled WGS sequence"/>
</dbReference>
<dbReference type="Gene3D" id="3.30.710.10">
    <property type="entry name" value="Potassium Channel Kv1.1, Chain A"/>
    <property type="match status" value="1"/>
</dbReference>
<evidence type="ECO:0008006" key="3">
    <source>
        <dbReference type="Google" id="ProtNLM"/>
    </source>
</evidence>
<gene>
    <name evidence="1" type="ORF">BGZ80_002539</name>
</gene>
<dbReference type="AlphaFoldDB" id="A0A9P6T3N7"/>
<sequence length="207" mass="23225">MALGAVEVSKVLRNGMYSFDIILSTIPQLPKPPEFPADPSKDYGNMMTLLKDIDTANVCFIVESGNTPSRVPWAHKCILEKYTKLAEIIQAASTTSKGRVNMEESMVSCPSTLVPDLLPAADYFGISDLRVRCEQAVIGSIEESNVMQILFSFGDRYEDIKEATLKYIVRNMALLIHGDKDPFEPYKSHASCNDILVEVMRRRDKRE</sequence>
<proteinExistence type="predicted"/>
<evidence type="ECO:0000313" key="2">
    <source>
        <dbReference type="Proteomes" id="UP000703661"/>
    </source>
</evidence>